<feature type="region of interest" description="Disordered" evidence="5">
    <location>
        <begin position="267"/>
        <end position="309"/>
    </location>
</feature>
<dbReference type="AlphaFoldDB" id="A0AAV0BHF0"/>
<reference evidence="8" key="1">
    <citation type="submission" date="2022-06" db="EMBL/GenBank/DDBJ databases">
        <authorList>
            <consortium name="SYNGENTA / RWTH Aachen University"/>
        </authorList>
    </citation>
    <scope>NUCLEOTIDE SEQUENCE</scope>
</reference>
<dbReference type="PANTHER" id="PTHR39469">
    <property type="entry name" value="CHROMOSOME 1, WHOLE GENOME SHOTGUN SEQUENCE"/>
    <property type="match status" value="1"/>
</dbReference>
<feature type="compositionally biased region" description="Polar residues" evidence="5">
    <location>
        <begin position="514"/>
        <end position="536"/>
    </location>
</feature>
<evidence type="ECO:0000313" key="9">
    <source>
        <dbReference type="Proteomes" id="UP001153365"/>
    </source>
</evidence>
<evidence type="ECO:0000313" key="8">
    <source>
        <dbReference type="EMBL" id="CAH7685706.1"/>
    </source>
</evidence>
<name>A0AAV0BHF0_PHAPC</name>
<feature type="region of interest" description="Disordered" evidence="5">
    <location>
        <begin position="470"/>
        <end position="536"/>
    </location>
</feature>
<dbReference type="GO" id="GO:0016020">
    <property type="term" value="C:membrane"/>
    <property type="evidence" value="ECO:0007669"/>
    <property type="project" value="UniProtKB-SubCell"/>
</dbReference>
<feature type="compositionally biased region" description="Basic and acidic residues" evidence="5">
    <location>
        <begin position="470"/>
        <end position="483"/>
    </location>
</feature>
<dbReference type="Proteomes" id="UP001153365">
    <property type="component" value="Unassembled WGS sequence"/>
</dbReference>
<feature type="compositionally biased region" description="Polar residues" evidence="5">
    <location>
        <begin position="429"/>
        <end position="449"/>
    </location>
</feature>
<evidence type="ECO:0000259" key="7">
    <source>
        <dbReference type="Pfam" id="PF13886"/>
    </source>
</evidence>
<feature type="transmembrane region" description="Helical" evidence="6">
    <location>
        <begin position="126"/>
        <end position="146"/>
    </location>
</feature>
<organism evidence="8 9">
    <name type="scientific">Phakopsora pachyrhizi</name>
    <name type="common">Asian soybean rust disease fungus</name>
    <dbReference type="NCBI Taxonomy" id="170000"/>
    <lineage>
        <taxon>Eukaryota</taxon>
        <taxon>Fungi</taxon>
        <taxon>Dikarya</taxon>
        <taxon>Basidiomycota</taxon>
        <taxon>Pucciniomycotina</taxon>
        <taxon>Pucciniomycetes</taxon>
        <taxon>Pucciniales</taxon>
        <taxon>Phakopsoraceae</taxon>
        <taxon>Phakopsora</taxon>
    </lineage>
</organism>
<dbReference type="PANTHER" id="PTHR39469:SF1">
    <property type="entry name" value="DUF4203 DOMAIN-CONTAINING PROTEIN"/>
    <property type="match status" value="1"/>
</dbReference>
<evidence type="ECO:0000256" key="6">
    <source>
        <dbReference type="SAM" id="Phobius"/>
    </source>
</evidence>
<feature type="transmembrane region" description="Helical" evidence="6">
    <location>
        <begin position="12"/>
        <end position="29"/>
    </location>
</feature>
<dbReference type="InterPro" id="IPR025256">
    <property type="entry name" value="TM7S3/TM198-like_dom"/>
</dbReference>
<keyword evidence="2 6" id="KW-0812">Transmembrane</keyword>
<feature type="transmembrane region" description="Helical" evidence="6">
    <location>
        <begin position="35"/>
        <end position="55"/>
    </location>
</feature>
<dbReference type="EMBL" id="CALTRL010005741">
    <property type="protein sequence ID" value="CAH7685706.1"/>
    <property type="molecule type" value="Genomic_DNA"/>
</dbReference>
<feature type="region of interest" description="Disordered" evidence="5">
    <location>
        <begin position="404"/>
        <end position="449"/>
    </location>
</feature>
<sequence length="570" mass="62443">MLNLHITAPTGVLGALFIASGTPMAFWGSRNRWSSYFLTASYISAVIIMIPILRFGVIEQDHRPTKVIQGLFVIACVIPSVLAGATGVIFWKGTRFLIGACGGFVLSVFILSLKSNVLIEAVGFRWIFIILSTAAGFILTTIPSLIMMTSLFSTAIVGSAALVLGIDCFTCGGLKEFWLFILGFSALFDSRLKSNFPLTVAMQAELGVMAGVFLMGSAVQWRLLEIIKKKISHLKQLDRERDLEEQAAAYRQSMALDADLAKWEKNHGNKMDSDDDRGDSPTILGSHILSSGSPKQFKEPPRSDELNHRGSQLSLMPHFADAAANASSSPYNHPSVTTYQSVAKSSADHLPAVDTGLQLSGSLGFGAENNLKGEDPEASLESKLQTLEQVRKIRASVEKLRSELPNSRREEATNLLSASHSRESSSFSYAGTNLKNPGHSPTKTNAANGTVMGNLNSAVVKIDYEKFDNDRRVSRPPAEPDSRRRSKAFIDLNEPTDRMGRPPPAVNKRPSYSMLPNSNYQEGSFPSGVPNMNQQNGRNRMSQVMSIDQLDQRHRNAMRKIQAPVEGNRH</sequence>
<accession>A0AAV0BHF0</accession>
<dbReference type="Pfam" id="PF13886">
    <property type="entry name" value="TM7S3_TM198"/>
    <property type="match status" value="1"/>
</dbReference>
<gene>
    <name evidence="8" type="ORF">PPACK8108_LOCUS20277</name>
</gene>
<comment type="caution">
    <text evidence="8">The sequence shown here is derived from an EMBL/GenBank/DDBJ whole genome shotgun (WGS) entry which is preliminary data.</text>
</comment>
<comment type="subcellular location">
    <subcellularLocation>
        <location evidence="1">Membrane</location>
        <topology evidence="1">Multi-pass membrane protein</topology>
    </subcellularLocation>
</comment>
<feature type="transmembrane region" description="Helical" evidence="6">
    <location>
        <begin position="67"/>
        <end position="90"/>
    </location>
</feature>
<keyword evidence="4 6" id="KW-0472">Membrane</keyword>
<feature type="transmembrane region" description="Helical" evidence="6">
    <location>
        <begin position="152"/>
        <end position="170"/>
    </location>
</feature>
<evidence type="ECO:0000256" key="3">
    <source>
        <dbReference type="ARBA" id="ARBA00022989"/>
    </source>
</evidence>
<feature type="transmembrane region" description="Helical" evidence="6">
    <location>
        <begin position="96"/>
        <end position="114"/>
    </location>
</feature>
<proteinExistence type="predicted"/>
<evidence type="ECO:0000256" key="5">
    <source>
        <dbReference type="SAM" id="MobiDB-lite"/>
    </source>
</evidence>
<protein>
    <recommendedName>
        <fullName evidence="7">TM7S3/TM198-like domain-containing protein</fullName>
    </recommendedName>
</protein>
<evidence type="ECO:0000256" key="1">
    <source>
        <dbReference type="ARBA" id="ARBA00004141"/>
    </source>
</evidence>
<feature type="compositionally biased region" description="Basic and acidic residues" evidence="5">
    <location>
        <begin position="296"/>
        <end position="308"/>
    </location>
</feature>
<keyword evidence="9" id="KW-1185">Reference proteome</keyword>
<evidence type="ECO:0000256" key="4">
    <source>
        <dbReference type="ARBA" id="ARBA00023136"/>
    </source>
</evidence>
<feature type="domain" description="TM7S3/TM198-like" evidence="7">
    <location>
        <begin position="14"/>
        <end position="221"/>
    </location>
</feature>
<keyword evidence="3 6" id="KW-1133">Transmembrane helix</keyword>
<evidence type="ECO:0000256" key="2">
    <source>
        <dbReference type="ARBA" id="ARBA00022692"/>
    </source>
</evidence>